<name>A0ABR7YIJ8_9SPHI</name>
<proteinExistence type="predicted"/>
<gene>
    <name evidence="1" type="ORF">H8B04_16375</name>
</gene>
<organism evidence="1 2">
    <name type="scientific">Sphingobacterium litopenaei</name>
    <dbReference type="NCBI Taxonomy" id="2763500"/>
    <lineage>
        <taxon>Bacteria</taxon>
        <taxon>Pseudomonadati</taxon>
        <taxon>Bacteroidota</taxon>
        <taxon>Sphingobacteriia</taxon>
        <taxon>Sphingobacteriales</taxon>
        <taxon>Sphingobacteriaceae</taxon>
        <taxon>Sphingobacterium</taxon>
    </lineage>
</organism>
<dbReference type="Proteomes" id="UP000651271">
    <property type="component" value="Unassembled WGS sequence"/>
</dbReference>
<keyword evidence="2" id="KW-1185">Reference proteome</keyword>
<protein>
    <submittedName>
        <fullName evidence="1">Uncharacterized protein</fullName>
    </submittedName>
</protein>
<evidence type="ECO:0000313" key="1">
    <source>
        <dbReference type="EMBL" id="MBD1431105.1"/>
    </source>
</evidence>
<dbReference type="RefSeq" id="WP_165292003.1">
    <property type="nucleotide sequence ID" value="NZ_JACOIJ010000058.1"/>
</dbReference>
<reference evidence="1 2" key="1">
    <citation type="submission" date="2020-08" db="EMBL/GenBank/DDBJ databases">
        <title>Sphingobacterium sp. DN04309 isolated from aquaculture water.</title>
        <authorList>
            <person name="Zhang M."/>
        </authorList>
    </citation>
    <scope>NUCLEOTIDE SEQUENCE [LARGE SCALE GENOMIC DNA]</scope>
    <source>
        <strain evidence="1 2">DN04309</strain>
    </source>
</reference>
<sequence>MGIFDFIFKRKEAEKTEKATDQEEIPDLPRNLFVDDSDPNYNTSSTSLEFGTKLPIDIIYGFLKEDYESKAYNDALVNPDKSYKEKNLTIIKSNLEIKFKQVLLKYEDMIREIDFHIKSRSEAGLSDLVELLKSRKETYIKHVDELNKMKAHLEEGELYMTGLFQSYEVGFTKGLASLSIHNLKIDNNSL</sequence>
<evidence type="ECO:0000313" key="2">
    <source>
        <dbReference type="Proteomes" id="UP000651271"/>
    </source>
</evidence>
<comment type="caution">
    <text evidence="1">The sequence shown here is derived from an EMBL/GenBank/DDBJ whole genome shotgun (WGS) entry which is preliminary data.</text>
</comment>
<accession>A0ABR7YIJ8</accession>
<dbReference type="EMBL" id="JACOIJ010000058">
    <property type="protein sequence ID" value="MBD1431105.1"/>
    <property type="molecule type" value="Genomic_DNA"/>
</dbReference>